<organism evidence="7 8">
    <name type="scientific">Mesorhizobium opportunistum</name>
    <dbReference type="NCBI Taxonomy" id="593909"/>
    <lineage>
        <taxon>Bacteria</taxon>
        <taxon>Pseudomonadati</taxon>
        <taxon>Pseudomonadota</taxon>
        <taxon>Alphaproteobacteria</taxon>
        <taxon>Hyphomicrobiales</taxon>
        <taxon>Phyllobacteriaceae</taxon>
        <taxon>Mesorhizobium</taxon>
    </lineage>
</organism>
<dbReference type="GO" id="GO:0032259">
    <property type="term" value="P:methylation"/>
    <property type="evidence" value="ECO:0007669"/>
    <property type="project" value="UniProtKB-KW"/>
</dbReference>
<protein>
    <recommendedName>
        <fullName evidence="1">site-specific DNA-methyltransferase (adenine-specific)</fullName>
        <ecNumber evidence="1">2.1.1.72</ecNumber>
    </recommendedName>
</protein>
<dbReference type="RefSeq" id="WP_352567879.1">
    <property type="nucleotide sequence ID" value="NZ_JAMYMY010000004.1"/>
</dbReference>
<dbReference type="PRINTS" id="PR00507">
    <property type="entry name" value="N12N6MTFRASE"/>
</dbReference>
<evidence type="ECO:0000256" key="3">
    <source>
        <dbReference type="ARBA" id="ARBA00022679"/>
    </source>
</evidence>
<keyword evidence="8" id="KW-1185">Reference proteome</keyword>
<sequence length="1515" mass="166843">MKKKSVALEFTALQIEGNLISPAMLSAIDRRTAGNQTEADYGVPKGLTIRDEIARYFRIGQALFEDFAKVEAPSSIATSRFVEQLLNQVFGFSNIARVGSRIEGHRLFAVTLEALAGRVPAIVVPSSDDLDHASESLPTDGRKRSAATAMQDWLNHSDAALWGLISNGEKLRLMRDNQSFTRPTYIEANLRQIFEAEDFASFAATWLLLHASRFGQPSAPVTDCALENWREQGSKQGVVARDRLRDGVETALVVLGTGFLADNSSLRASVTSGELPLQDYFSELLRLVYRLIFLMAAEDRDLLHPPSAPTVARRLYAQGYSLAALRERSIRRSAWDRHLDRWEGLKITFAALDRGEKLLGLPALGGIFARGEVPDLETARLSNKALMEAIYRLAWLKDASSLQPVNWRDMETEELGSVYESLLELTPRLIDDGRAMAFAEGAETKGNQRKTTGSYYTPDSLVQALLDSALDPVLDRIEAEADEPAKALSQVTVIDPACGSGHFLLAAARRIATRLARVRSGGVASASDYRHALRDVARTCIHGVDRNPMAVELTKVALWIETVEPGKPLGFLDANIRCGDALLGLFDLNALKVGIPDGAYRPLTGDDKETAKHFAARNKAEKEGQGSLDFAAGSGNLPTAPPLGRTAEALRALPEDTVEDIERKKQSWAAAERDPRRWSWRIAADLYLAAFLKPKTGGVPQNRVQVTIPTTGHIWQALSGGTVYGQLVARAQDLASAARVFHWPLEFPDVMGRGGFDCVLGNPPWDRIKLQEEEFFASLDPEIAQAANASTRRKMIAALAKAEPDSRERNLHEAFELAKRVSEAASTFVRTPDQEGGRFPLTGRGDVNTYALFAELFSMLAGARGRAGVIVPTGIATDATTAPFFAALIDEKRLASLFSFFEIRKFFVSTDDRNPFCLLTIGREISNAAFAFFLNETAELAEPERRFTLSPEQIAAINPNTKTVPVFRSRVDAELTAKIYARVPVLVDDRKGDEGDPWGVSFARLFDMSNDSGLFRNGVELVTAGVVRDGMDWITPEGTRPAQNVLDLLGGSDASSLELAGGGGKRRTRYVPLYEAKMIHQFDHRWATYDGTGSRDATLIEKRDVNFEPSPRYWVPEEVALTRLAAKGWSRNWSIGWRRNARNADERTMISQPIVSHFGVGDSLFLLNVSSSSRLFSALLANANSLPFDFIVRQKISGSNMSFYFINQFPVIPPSFYTEHELGFVVPRVLELTYTSHSMKPFARDIGFEGPPFAWDEVRRARLRAELDAFYARAYGLTRDELRYVLDPADVKGPDYPSETFRVLKNNEIRKFGEYRTRRLVLEAWDRMEREEVVDVPMRVAAASTPALAPLDISALPDGVWATPVGGSVRDKTLAQIVAVLKALPGPTPVRLARYVALYSLEPRLLTPHLSEARRAEWRRLVGVEAEPRPGIPALGLGGATGWGDAVRLLTATGSLVEDGAAQTWTPGNGLDAYFADSWPQRALFSLNAVTAILENDSAFTPSVEEEAGLEALAA</sequence>
<proteinExistence type="predicted"/>
<gene>
    <name evidence="7" type="ORF">NKI33_05565</name>
</gene>
<dbReference type="GO" id="GO:0008168">
    <property type="term" value="F:methyltransferase activity"/>
    <property type="evidence" value="ECO:0007669"/>
    <property type="project" value="UniProtKB-KW"/>
</dbReference>
<evidence type="ECO:0000256" key="5">
    <source>
        <dbReference type="ARBA" id="ARBA00047942"/>
    </source>
</evidence>
<dbReference type="Proteomes" id="UP001464387">
    <property type="component" value="Unassembled WGS sequence"/>
</dbReference>
<dbReference type="SUPFAM" id="SSF53335">
    <property type="entry name" value="S-adenosyl-L-methionine-dependent methyltransferases"/>
    <property type="match status" value="1"/>
</dbReference>
<evidence type="ECO:0000256" key="1">
    <source>
        <dbReference type="ARBA" id="ARBA00011900"/>
    </source>
</evidence>
<comment type="catalytic activity">
    <reaction evidence="5">
        <text>a 2'-deoxyadenosine in DNA + S-adenosyl-L-methionine = an N(6)-methyl-2'-deoxyadenosine in DNA + S-adenosyl-L-homocysteine + H(+)</text>
        <dbReference type="Rhea" id="RHEA:15197"/>
        <dbReference type="Rhea" id="RHEA-COMP:12418"/>
        <dbReference type="Rhea" id="RHEA-COMP:12419"/>
        <dbReference type="ChEBI" id="CHEBI:15378"/>
        <dbReference type="ChEBI" id="CHEBI:57856"/>
        <dbReference type="ChEBI" id="CHEBI:59789"/>
        <dbReference type="ChEBI" id="CHEBI:90615"/>
        <dbReference type="ChEBI" id="CHEBI:90616"/>
        <dbReference type="EC" id="2.1.1.72"/>
    </reaction>
</comment>
<dbReference type="PANTHER" id="PTHR33841:SF1">
    <property type="entry name" value="DNA METHYLTRANSFERASE A"/>
    <property type="match status" value="1"/>
</dbReference>
<evidence type="ECO:0000256" key="2">
    <source>
        <dbReference type="ARBA" id="ARBA00022603"/>
    </source>
</evidence>
<keyword evidence="2 7" id="KW-0489">Methyltransferase</keyword>
<evidence type="ECO:0000259" key="6">
    <source>
        <dbReference type="Pfam" id="PF07669"/>
    </source>
</evidence>
<evidence type="ECO:0000256" key="4">
    <source>
        <dbReference type="ARBA" id="ARBA00022691"/>
    </source>
</evidence>
<accession>A0ABV1YB80</accession>
<keyword evidence="3" id="KW-0808">Transferase</keyword>
<name>A0ABV1YB80_9HYPH</name>
<dbReference type="EC" id="2.1.1.72" evidence="1"/>
<dbReference type="Gene3D" id="3.40.50.150">
    <property type="entry name" value="Vaccinia Virus protein VP39"/>
    <property type="match status" value="1"/>
</dbReference>
<evidence type="ECO:0000313" key="8">
    <source>
        <dbReference type="Proteomes" id="UP001464387"/>
    </source>
</evidence>
<dbReference type="InterPro" id="IPR011639">
    <property type="entry name" value="MethylTrfase_TaqI-like_dom"/>
</dbReference>
<reference evidence="7 8" key="1">
    <citation type="journal article" date="2024" name="Proc. Natl. Acad. Sci. U.S.A.">
        <title>The evolutionary genomics of adaptation to stress in wild rhizobium bacteria.</title>
        <authorList>
            <person name="Kehlet-Delgado H."/>
            <person name="Montoya A.P."/>
            <person name="Jensen K.T."/>
            <person name="Wendlandt C.E."/>
            <person name="Dexheimer C."/>
            <person name="Roberts M."/>
            <person name="Torres Martinez L."/>
            <person name="Friesen M.L."/>
            <person name="Griffitts J.S."/>
            <person name="Porter S.S."/>
        </authorList>
    </citation>
    <scope>NUCLEOTIDE SEQUENCE [LARGE SCALE GENOMIC DNA]</scope>
    <source>
        <strain evidence="7 8">M0729</strain>
    </source>
</reference>
<keyword evidence="4" id="KW-0949">S-adenosyl-L-methionine</keyword>
<comment type="caution">
    <text evidence="7">The sequence shown here is derived from an EMBL/GenBank/DDBJ whole genome shotgun (WGS) entry which is preliminary data.</text>
</comment>
<feature type="domain" description="Type II methyltransferase M.TaqI-like" evidence="6">
    <location>
        <begin position="540"/>
        <end position="778"/>
    </location>
</feature>
<dbReference type="InterPro" id="IPR029063">
    <property type="entry name" value="SAM-dependent_MTases_sf"/>
</dbReference>
<dbReference type="InterPro" id="IPR050953">
    <property type="entry name" value="N4_N6_ade-DNA_methylase"/>
</dbReference>
<dbReference type="PANTHER" id="PTHR33841">
    <property type="entry name" value="DNA METHYLTRANSFERASE YEEA-RELATED"/>
    <property type="match status" value="1"/>
</dbReference>
<dbReference type="EMBL" id="JAMYPJ010000005">
    <property type="protein sequence ID" value="MER8932429.1"/>
    <property type="molecule type" value="Genomic_DNA"/>
</dbReference>
<evidence type="ECO:0000313" key="7">
    <source>
        <dbReference type="EMBL" id="MER8932429.1"/>
    </source>
</evidence>
<dbReference type="Pfam" id="PF07669">
    <property type="entry name" value="Eco57I"/>
    <property type="match status" value="1"/>
</dbReference>